<name>A0A074IUD0_STRSL</name>
<dbReference type="Proteomes" id="UP000027855">
    <property type="component" value="Unassembled WGS sequence"/>
</dbReference>
<feature type="transmembrane region" description="Helical" evidence="1">
    <location>
        <begin position="456"/>
        <end position="475"/>
    </location>
</feature>
<evidence type="ECO:0000256" key="1">
    <source>
        <dbReference type="SAM" id="Phobius"/>
    </source>
</evidence>
<gene>
    <name evidence="2" type="ORF">DL07_06015</name>
</gene>
<reference evidence="2 3" key="1">
    <citation type="submission" date="2014-04" db="EMBL/GenBank/DDBJ databases">
        <title>Variable characteristics of bacteriocin-producing Streptococcus salivarius strains isolated from Malaysian subjects.</title>
        <authorList>
            <person name="Philip K."/>
            <person name="Barbour A."/>
        </authorList>
    </citation>
    <scope>NUCLEOTIDE SEQUENCE [LARGE SCALE GENOMIC DNA]</scope>
    <source>
        <strain evidence="2 3">NU10</strain>
    </source>
</reference>
<dbReference type="RefSeq" id="WP_037603079.1">
    <property type="nucleotide sequence ID" value="NZ_JJMS01000024.1"/>
</dbReference>
<keyword evidence="1" id="KW-0812">Transmembrane</keyword>
<evidence type="ECO:0000313" key="2">
    <source>
        <dbReference type="EMBL" id="KEO43897.1"/>
    </source>
</evidence>
<feature type="transmembrane region" description="Helical" evidence="1">
    <location>
        <begin position="280"/>
        <end position="301"/>
    </location>
</feature>
<keyword evidence="1" id="KW-1133">Transmembrane helix</keyword>
<feature type="transmembrane region" description="Helical" evidence="1">
    <location>
        <begin position="160"/>
        <end position="177"/>
    </location>
</feature>
<evidence type="ECO:0008006" key="4">
    <source>
        <dbReference type="Google" id="ProtNLM"/>
    </source>
</evidence>
<feature type="transmembrane region" description="Helical" evidence="1">
    <location>
        <begin position="83"/>
        <end position="104"/>
    </location>
</feature>
<comment type="caution">
    <text evidence="2">The sequence shown here is derived from an EMBL/GenBank/DDBJ whole genome shotgun (WGS) entry which is preliminary data.</text>
</comment>
<protein>
    <recommendedName>
        <fullName evidence="4">Glycosyltransferase RgtA/B/C/D-like domain-containing protein</fullName>
    </recommendedName>
</protein>
<proteinExistence type="predicted"/>
<feature type="transmembrane region" description="Helical" evidence="1">
    <location>
        <begin position="429"/>
        <end position="449"/>
    </location>
</feature>
<accession>A0A074IUD0</accession>
<feature type="transmembrane region" description="Helical" evidence="1">
    <location>
        <begin position="239"/>
        <end position="268"/>
    </location>
</feature>
<organism evidence="2 3">
    <name type="scientific">Streptococcus salivarius</name>
    <dbReference type="NCBI Taxonomy" id="1304"/>
    <lineage>
        <taxon>Bacteria</taxon>
        <taxon>Bacillati</taxon>
        <taxon>Bacillota</taxon>
        <taxon>Bacilli</taxon>
        <taxon>Lactobacillales</taxon>
        <taxon>Streptococcaceae</taxon>
        <taxon>Streptococcus</taxon>
    </lineage>
</organism>
<evidence type="ECO:0000313" key="3">
    <source>
        <dbReference type="Proteomes" id="UP000027855"/>
    </source>
</evidence>
<feature type="transmembrane region" description="Helical" evidence="1">
    <location>
        <begin position="52"/>
        <end position="71"/>
    </location>
</feature>
<feature type="transmembrane region" description="Helical" evidence="1">
    <location>
        <begin position="17"/>
        <end position="40"/>
    </location>
</feature>
<dbReference type="EMBL" id="JJMT01000025">
    <property type="protein sequence ID" value="KEO43897.1"/>
    <property type="molecule type" value="Genomic_DNA"/>
</dbReference>
<feature type="transmembrane region" description="Helical" evidence="1">
    <location>
        <begin position="198"/>
        <end position="227"/>
    </location>
</feature>
<keyword evidence="1" id="KW-0472">Membrane</keyword>
<dbReference type="AlphaFoldDB" id="A0A074IUD0"/>
<sequence length="508" mass="58977">MKTFNNFKKITSLFYKFIFYLTSTILSGLILSSIVFTVYMPLSANERIEFSYSNWYFPILILLFILLLFKSKDFIEKISSKKLFLILSIVYFVLGLFLIIRIVGGLRSDAASVYNAAADFNSGVFNSLTEKGDYLYVNPHQLGLTTLDRIYVLFFKNERFIYFFNLVFILGTNFLIYKISFKLFKNKLITNYTILLSFLFFPQFFFQLFAYGTIPGLFFVLLGYYHLLKYNETLHYSNAMISILSFALACLIRNNYFIFVIAITLIQVFNFLENVNWRKLIVTFLIVISIPMSSFLLKSYYQSVTHVPVSQGTPMLAYITMGTQDSPVAPSIGGWWDGYNSLLLKNNDFDRPKAVKQAKNDLKKNLLTFYNQPMYAVKFFYKKILSTWLEPTFQSIWTGPLPDLGNVQNSRILKSIYEEKSGYYFLNSFGKVLTVSIYLLTVISVVYNIKSKKFSAFELFTIIFFLGGFFFHIFWETKSQYVYIYVLLLIPSAAKGLQKVGSIQFLKG</sequence>